<dbReference type="RefSeq" id="YP_003734151.1">
    <property type="nucleotide sequence ID" value="NC_014260.1"/>
</dbReference>
<dbReference type="SUPFAM" id="SSF55874">
    <property type="entry name" value="ATPase domain of HSP90 chaperone/DNA topoisomerase II/histidine kinase"/>
    <property type="match status" value="1"/>
</dbReference>
<sequence length="740" mass="84458">MEKNMIIETEKEQIIGNGAKSTGFTIQASPKVFKILSSDLYSNKVRAVVRELITNMIDAHILNGNKERWKVQVPGKLDPRFVCRDFGPGMSDFQIRGDENETGLYNSYFASSKTASNDFIGGFGLGSKSPFSYTETFNITSWHNGEVRGYVAYMDGDGPQIKPTFVEPMQPGDKTGIEITVPVDEEDFRKFETEVRYIMRPFIGLGDVDGAEVDYFPEFEDYYPVTDTGYGDFERSGLYAVYGGIVYPLDSAYNKGTWMRTRHDVVYIKFPMGSLDIAPSREVLSLDKRTMENIATRIEALDAVVFKNDTKEWVESDNPRHVYRDLSNLGYSARDYLSKRGITKQFTTEKLTYEKLYQRYTLQNDLLNLGVVYEVCIDPRLKRIKSSGNTSSVAGLSNLLGINKKEIHVVYDDEKGRVPLVRGLWALAMDNSASAKKIVKEHNIPKYGTDLIFVDPNSMLQMQQLEKVKELFKGDTIHFYKVSELNKIVKPWIPVTVRSSEPRPKTPSAYRWFIKDGRWQTETMYLTAAEAEEITGYVLFGSRSDIMGMDEAYGIFDINTTTMCRMANLIGATEFHIIRPQIAKKIKKLGQCECLMETTLEAYAEALDAVDIDDYIGSNTRARYYLEIIAKFPELGFMTKYFSDKPVSETYTRLSNFYDIFRYMNFHGYITDDKLNITKRICNNTFNTLTNNASSNNDKMTVQFESDYHLVSDYMYRRGTSITEASVAQIVKFMKAVEAA</sequence>
<name>D7RM14_9CAUD</name>
<dbReference type="Proteomes" id="UP000201129">
    <property type="component" value="Segment"/>
</dbReference>
<reference evidence="1 2" key="1">
    <citation type="journal article" date="2011" name="Arch. Virol.">
        <title>The complete genome sequence of a novel T4-like bacteriophage, IME08.</title>
        <authorList>
            <person name="Jiang H."/>
            <person name="Jiang X."/>
            <person name="Wang S."/>
            <person name="Li C."/>
            <person name="Chen B."/>
            <person name="An X."/>
            <person name="Mi Z."/>
            <person name="Chen J."/>
            <person name="Tong Y."/>
        </authorList>
    </citation>
    <scope>NUCLEOTIDE SEQUENCE [LARGE SCALE GENOMIC DNA]</scope>
</reference>
<protein>
    <submittedName>
        <fullName evidence="1">RIIA protector from prophage-induced early lysis</fullName>
    </submittedName>
</protein>
<dbReference type="KEGG" id="vg:9384440"/>
<keyword evidence="2" id="KW-1185">Reference proteome</keyword>
<dbReference type="Gene3D" id="3.30.565.10">
    <property type="entry name" value="Histidine kinase-like ATPase, C-terminal domain"/>
    <property type="match status" value="1"/>
</dbReference>
<dbReference type="GeneID" id="9384440"/>
<accession>D7RM14</accession>
<reference evidence="1 2" key="2">
    <citation type="journal article" date="2011" name="Virol. J.">
        <title>Sequence characteristics of T4-like bacteriophage IME08 benome termini revealed by high throughput sequencing.</title>
        <authorList>
            <person name="Jiang X."/>
            <person name="Jiang H."/>
            <person name="Li C."/>
            <person name="Wang S."/>
            <person name="Mi Z."/>
            <person name="An X."/>
            <person name="Chen J."/>
            <person name="Tong Y."/>
        </authorList>
    </citation>
    <scope>NUCLEOTIDE SEQUENCE [LARGE SCALE GENOMIC DNA]</scope>
</reference>
<evidence type="ECO:0000313" key="2">
    <source>
        <dbReference type="Proteomes" id="UP000201129"/>
    </source>
</evidence>
<gene>
    <name evidence="1" type="primary">rIIA</name>
</gene>
<dbReference type="InterPro" id="IPR036890">
    <property type="entry name" value="HATPase_C_sf"/>
</dbReference>
<dbReference type="EMBL" id="HM071924">
    <property type="protein sequence ID" value="ADI55330.1"/>
    <property type="molecule type" value="Genomic_DNA"/>
</dbReference>
<organism evidence="1 2">
    <name type="scientific">Escherichia phage IME08</name>
    <dbReference type="NCBI Taxonomy" id="698728"/>
    <lineage>
        <taxon>Viruses</taxon>
        <taxon>Duplodnaviria</taxon>
        <taxon>Heunggongvirae</taxon>
        <taxon>Uroviricota</taxon>
        <taxon>Caudoviricetes</taxon>
        <taxon>Pantevenvirales</taxon>
        <taxon>Straboviridae</taxon>
        <taxon>Tevenvirinae</taxon>
        <taxon>Dhakavirus</taxon>
        <taxon>Dhakavirus ime08</taxon>
    </lineage>
</organism>
<proteinExistence type="predicted"/>
<dbReference type="OrthoDB" id="288at10239"/>
<evidence type="ECO:0000313" key="1">
    <source>
        <dbReference type="EMBL" id="ADI55330.1"/>
    </source>
</evidence>